<dbReference type="Pfam" id="PF00855">
    <property type="entry name" value="PWWP"/>
    <property type="match status" value="1"/>
</dbReference>
<reference evidence="15" key="1">
    <citation type="journal article" date="2018" name="Insect Sci.">
        <title>Transcriptomic analysis of epigenetic modification genes in the termite Reticulitermes speratus.</title>
        <authorList>
            <person name="Mitaka Y."/>
            <person name="Tasaki E."/>
            <person name="Nozaki T."/>
            <person name="Fuchikawa T."/>
            <person name="Kobayashi K."/>
            <person name="Matsuura K."/>
        </authorList>
    </citation>
    <scope>NUCLEOTIDE SEQUENCE</scope>
</reference>
<keyword evidence="5 11" id="KW-0808">Transferase</keyword>
<dbReference type="PROSITE" id="PS51679">
    <property type="entry name" value="SAM_MT_C5"/>
    <property type="match status" value="1"/>
</dbReference>
<dbReference type="Pfam" id="PF21255">
    <property type="entry name" value="DNMT3_ADD_GATA1-like"/>
    <property type="match status" value="1"/>
</dbReference>
<feature type="domain" description="PWWP" evidence="13">
    <location>
        <begin position="28"/>
        <end position="86"/>
    </location>
</feature>
<evidence type="ECO:0000256" key="8">
    <source>
        <dbReference type="ARBA" id="ARBA00022771"/>
    </source>
</evidence>
<evidence type="ECO:0000256" key="5">
    <source>
        <dbReference type="ARBA" id="ARBA00022679"/>
    </source>
</evidence>
<dbReference type="EC" id="2.1.1.37" evidence="2"/>
<dbReference type="InterPro" id="IPR040552">
    <property type="entry name" value="DNMT3_ADD_GATA1-like"/>
</dbReference>
<dbReference type="InterPro" id="IPR025766">
    <property type="entry name" value="ADD"/>
</dbReference>
<evidence type="ECO:0000256" key="9">
    <source>
        <dbReference type="ARBA" id="ARBA00022833"/>
    </source>
</evidence>
<feature type="region of interest" description="Disordered" evidence="12">
    <location>
        <begin position="172"/>
        <end position="193"/>
    </location>
</feature>
<dbReference type="CDD" id="cd05835">
    <property type="entry name" value="PWWP_DNMT3"/>
    <property type="match status" value="1"/>
</dbReference>
<organism evidence="15">
    <name type="scientific">Reticulitermes speratus</name>
    <dbReference type="NCBI Taxonomy" id="60591"/>
    <lineage>
        <taxon>Eukaryota</taxon>
        <taxon>Metazoa</taxon>
        <taxon>Ecdysozoa</taxon>
        <taxon>Arthropoda</taxon>
        <taxon>Hexapoda</taxon>
        <taxon>Insecta</taxon>
        <taxon>Pterygota</taxon>
        <taxon>Neoptera</taxon>
        <taxon>Polyneoptera</taxon>
        <taxon>Dictyoptera</taxon>
        <taxon>Blattodea</taxon>
        <taxon>Blattoidea</taxon>
        <taxon>Termitoidae</taxon>
        <taxon>Rhinotermitidae</taxon>
        <taxon>Reticulitermes</taxon>
        <taxon>Frontotermes</taxon>
    </lineage>
</organism>
<dbReference type="Gene3D" id="2.30.30.140">
    <property type="match status" value="1"/>
</dbReference>
<keyword evidence="3" id="KW-0678">Repressor</keyword>
<dbReference type="AlphaFoldDB" id="A0A348ATE3"/>
<evidence type="ECO:0000256" key="4">
    <source>
        <dbReference type="ARBA" id="ARBA00022603"/>
    </source>
</evidence>
<dbReference type="InterPro" id="IPR029063">
    <property type="entry name" value="SAM-dependent_MTases_sf"/>
</dbReference>
<dbReference type="SUPFAM" id="SSF53335">
    <property type="entry name" value="S-adenosyl-L-methionine-dependent methyltransferases"/>
    <property type="match status" value="1"/>
</dbReference>
<dbReference type="EMBL" id="LC205998">
    <property type="protein sequence ID" value="BBC27274.1"/>
    <property type="molecule type" value="mRNA"/>
</dbReference>
<dbReference type="PROSITE" id="PS00094">
    <property type="entry name" value="C5_MTASE_1"/>
    <property type="match status" value="1"/>
</dbReference>
<dbReference type="InterPro" id="IPR000313">
    <property type="entry name" value="PWWP_dom"/>
</dbReference>
<dbReference type="PROSITE" id="PS51533">
    <property type="entry name" value="ADD"/>
    <property type="match status" value="1"/>
</dbReference>
<evidence type="ECO:0000259" key="13">
    <source>
        <dbReference type="PROSITE" id="PS50812"/>
    </source>
</evidence>
<dbReference type="InterPro" id="IPR049554">
    <property type="entry name" value="DNMT3_ADD_PHD"/>
</dbReference>
<evidence type="ECO:0000256" key="10">
    <source>
        <dbReference type="ARBA" id="ARBA00023242"/>
    </source>
</evidence>
<dbReference type="Pfam" id="PF00145">
    <property type="entry name" value="DNA_methylase"/>
    <property type="match status" value="1"/>
</dbReference>
<evidence type="ECO:0000256" key="12">
    <source>
        <dbReference type="SAM" id="MobiDB-lite"/>
    </source>
</evidence>
<evidence type="ECO:0000256" key="11">
    <source>
        <dbReference type="PROSITE-ProRule" id="PRU01016"/>
    </source>
</evidence>
<name>A0A348ATE3_9NEOP</name>
<keyword evidence="8" id="KW-0863">Zinc-finger</keyword>
<dbReference type="CDD" id="cd11725">
    <property type="entry name" value="ADDz_Dnmt3"/>
    <property type="match status" value="1"/>
</dbReference>
<dbReference type="GO" id="GO:0032259">
    <property type="term" value="P:methylation"/>
    <property type="evidence" value="ECO:0007669"/>
    <property type="project" value="UniProtKB-KW"/>
</dbReference>
<keyword evidence="6 11" id="KW-0949">S-adenosyl-L-methionine</keyword>
<feature type="active site" evidence="11">
    <location>
        <position position="426"/>
    </location>
</feature>
<protein>
    <recommendedName>
        <fullName evidence="2">DNA (cytosine-5-)-methyltransferase</fullName>
        <ecNumber evidence="2">2.1.1.37</ecNumber>
    </recommendedName>
</protein>
<proteinExistence type="evidence at transcript level"/>
<sequence length="640" mass="71437">MAPLKIRWKKKQLNKIPRKLGDLLEFPVGSLVWGRLGNSPWWPGMMVDGGECGMSAIPSGHACIFWFGDSRVSMVLSTSIIDFKEYYSLCFQPSRKSRTYVSGIIQAIKICAERLGHNAEQWKNEEALGWAKAGFQQNGVSVLEEATSKSVPDAVCADLHAIKEYIQSGQRSDGCMHRDQQSSQSSPTCLSPSDDLKKVKNGEMDMEKMCIGCKSSNTKIVGQHPYFKGALCKTCMEKLKENVFAFGDDGIHIYCAICSNPGEVFICSKPECSKVYCNHCIDLLAGDGAMKWIHEKEPWLCFLCDDALPSVCGLIKPRPDWMNCEKVSALFSVNDVTSPVPPPSRPKSGLRVLSLFDGISTGMVVLKMLRIRIEKYYASEVDKDAINVSRLNHGGMIEHIGAIETLNEGKLSALGPIDLLLGGSPCGDLSLANPTRKGLYDTSGSGCLFFEFYRVLKTLQMTSNNYIYWMFENTAAMPCRIRDDITRFMGTDPVLIDASWFSAQHRARLFWGNVPGLGNTVIPEVNIKLQDCLLPSMNRRAMVEKIRTVTTQANSLRQGKHLTFPVEMNGNADTLWMTELETIFGFPIHYTDAGNMSISRRQQLLGKAWSVHVVKHILQSLKLYFECESNICEKTEKMNS</sequence>
<gene>
    <name evidence="15" type="primary">DNMT3</name>
</gene>
<dbReference type="GO" id="GO:0003886">
    <property type="term" value="F:DNA (cytosine-5-)-methyltransferase activity"/>
    <property type="evidence" value="ECO:0007669"/>
    <property type="project" value="UniProtKB-EC"/>
</dbReference>
<dbReference type="GO" id="GO:0005634">
    <property type="term" value="C:nucleus"/>
    <property type="evidence" value="ECO:0007669"/>
    <property type="project" value="UniProtKB-SubCell"/>
</dbReference>
<dbReference type="Pfam" id="PF17980">
    <property type="entry name" value="ADD_DNMT3"/>
    <property type="match status" value="1"/>
</dbReference>
<dbReference type="GO" id="GO:0008270">
    <property type="term" value="F:zinc ion binding"/>
    <property type="evidence" value="ECO:0007669"/>
    <property type="project" value="UniProtKB-KW"/>
</dbReference>
<evidence type="ECO:0000259" key="14">
    <source>
        <dbReference type="PROSITE" id="PS51533"/>
    </source>
</evidence>
<comment type="similarity">
    <text evidence="11">Belongs to the class I-like SAM-binding methyltransferase superfamily. C5-methyltransferase family.</text>
</comment>
<keyword evidence="10" id="KW-0539">Nucleus</keyword>
<evidence type="ECO:0000256" key="2">
    <source>
        <dbReference type="ARBA" id="ARBA00011975"/>
    </source>
</evidence>
<dbReference type="SUPFAM" id="SSF63748">
    <property type="entry name" value="Tudor/PWWP/MBT"/>
    <property type="match status" value="1"/>
</dbReference>
<evidence type="ECO:0000256" key="1">
    <source>
        <dbReference type="ARBA" id="ARBA00004123"/>
    </source>
</evidence>
<dbReference type="PANTHER" id="PTHR23068">
    <property type="entry name" value="DNA CYTOSINE-5- -METHYLTRANSFERASE 3-RELATED"/>
    <property type="match status" value="1"/>
</dbReference>
<evidence type="ECO:0000256" key="6">
    <source>
        <dbReference type="ARBA" id="ARBA00022691"/>
    </source>
</evidence>
<keyword evidence="7" id="KW-0479">Metal-binding</keyword>
<keyword evidence="4 11" id="KW-0489">Methyltransferase</keyword>
<dbReference type="SMR" id="A0A348ATE3"/>
<dbReference type="InterPro" id="IPR050390">
    <property type="entry name" value="C5-Methyltransferase"/>
</dbReference>
<dbReference type="InterPro" id="IPR001525">
    <property type="entry name" value="C5_MeTfrase"/>
</dbReference>
<evidence type="ECO:0000256" key="3">
    <source>
        <dbReference type="ARBA" id="ARBA00022491"/>
    </source>
</evidence>
<dbReference type="InterPro" id="IPR018117">
    <property type="entry name" value="C5_DNA_meth_AS"/>
</dbReference>
<comment type="subcellular location">
    <subcellularLocation>
        <location evidence="1">Nucleus</location>
    </subcellularLocation>
</comment>
<dbReference type="PROSITE" id="PS50812">
    <property type="entry name" value="PWWP"/>
    <property type="match status" value="1"/>
</dbReference>
<evidence type="ECO:0000256" key="7">
    <source>
        <dbReference type="ARBA" id="ARBA00022723"/>
    </source>
</evidence>
<evidence type="ECO:0000313" key="15">
    <source>
        <dbReference type="EMBL" id="BBC27274.1"/>
    </source>
</evidence>
<dbReference type="Gene3D" id="3.40.50.150">
    <property type="entry name" value="Vaccinia Virus protein VP39"/>
    <property type="match status" value="1"/>
</dbReference>
<keyword evidence="9" id="KW-0862">Zinc</keyword>
<accession>A0A348ATE3</accession>
<dbReference type="Gene3D" id="2.20.70.90">
    <property type="match status" value="1"/>
</dbReference>
<dbReference type="PANTHER" id="PTHR23068:SF25">
    <property type="entry name" value="DNA (CYTOSINE-5)-METHYLTRANSFERASE DRM2"/>
    <property type="match status" value="1"/>
</dbReference>
<feature type="domain" description="PHD-type" evidence="14">
    <location>
        <begin position="198"/>
        <end position="334"/>
    </location>
</feature>